<sequence length="108" mass="11536">YSSRRGCTEAAVGSQERRGQHRGQGHICTGVLAGPTTGLCHVKKLLLGVWFAPPSKTPRGVKQSNSAIQRCVRVQLIRDGRKIMDGAPRAAAEATPRTAPLPPCPPPF</sequence>
<feature type="region of interest" description="Disordered" evidence="1">
    <location>
        <begin position="87"/>
        <end position="108"/>
    </location>
</feature>
<name>A0A663N7T3_ATHCN</name>
<evidence type="ECO:0000313" key="2">
    <source>
        <dbReference type="Ensembl" id="ENSACUP00000020499.1"/>
    </source>
</evidence>
<feature type="compositionally biased region" description="Low complexity" evidence="1">
    <location>
        <begin position="87"/>
        <end position="98"/>
    </location>
</feature>
<protein>
    <submittedName>
        <fullName evidence="2">Uncharacterized protein</fullName>
    </submittedName>
</protein>
<dbReference type="AlphaFoldDB" id="A0A663N7T3"/>
<organism evidence="2 3">
    <name type="scientific">Athene cunicularia</name>
    <name type="common">Burrowing owl</name>
    <name type="synonym">Speotyto cunicularia</name>
    <dbReference type="NCBI Taxonomy" id="194338"/>
    <lineage>
        <taxon>Eukaryota</taxon>
        <taxon>Metazoa</taxon>
        <taxon>Chordata</taxon>
        <taxon>Craniata</taxon>
        <taxon>Vertebrata</taxon>
        <taxon>Euteleostomi</taxon>
        <taxon>Archelosauria</taxon>
        <taxon>Archosauria</taxon>
        <taxon>Dinosauria</taxon>
        <taxon>Saurischia</taxon>
        <taxon>Theropoda</taxon>
        <taxon>Coelurosauria</taxon>
        <taxon>Aves</taxon>
        <taxon>Neognathae</taxon>
        <taxon>Neoaves</taxon>
        <taxon>Telluraves</taxon>
        <taxon>Strigiformes</taxon>
        <taxon>Strigidae</taxon>
        <taxon>Athene</taxon>
    </lineage>
</organism>
<evidence type="ECO:0000256" key="1">
    <source>
        <dbReference type="SAM" id="MobiDB-lite"/>
    </source>
</evidence>
<accession>A0A663N7T3</accession>
<reference evidence="2" key="2">
    <citation type="submission" date="2025-09" db="UniProtKB">
        <authorList>
            <consortium name="Ensembl"/>
        </authorList>
    </citation>
    <scope>IDENTIFICATION</scope>
</reference>
<keyword evidence="3" id="KW-1185">Reference proteome</keyword>
<dbReference type="Ensembl" id="ENSACUT00000021847.1">
    <property type="protein sequence ID" value="ENSACUP00000020499.1"/>
    <property type="gene ID" value="ENSACUG00000013691.1"/>
</dbReference>
<proteinExistence type="predicted"/>
<feature type="region of interest" description="Disordered" evidence="1">
    <location>
        <begin position="1"/>
        <end position="23"/>
    </location>
</feature>
<reference evidence="2" key="1">
    <citation type="submission" date="2025-08" db="UniProtKB">
        <authorList>
            <consortium name="Ensembl"/>
        </authorList>
    </citation>
    <scope>IDENTIFICATION</scope>
</reference>
<evidence type="ECO:0000313" key="3">
    <source>
        <dbReference type="Proteomes" id="UP000472269"/>
    </source>
</evidence>
<feature type="compositionally biased region" description="Pro residues" evidence="1">
    <location>
        <begin position="99"/>
        <end position="108"/>
    </location>
</feature>
<dbReference type="Proteomes" id="UP000472269">
    <property type="component" value="Unplaced"/>
</dbReference>